<name>A0A6L3SVL5_9HYPH</name>
<dbReference type="Proteomes" id="UP000474159">
    <property type="component" value="Unassembled WGS sequence"/>
</dbReference>
<dbReference type="AlphaFoldDB" id="A0A6L3SVL5"/>
<reference evidence="1 2" key="1">
    <citation type="submission" date="2019-09" db="EMBL/GenBank/DDBJ databases">
        <title>YIM 48816 draft genome.</title>
        <authorList>
            <person name="Jiang L."/>
        </authorList>
    </citation>
    <scope>NUCLEOTIDE SEQUENCE [LARGE SCALE GENOMIC DNA]</scope>
    <source>
        <strain evidence="1 2">YIM 48816</strain>
    </source>
</reference>
<accession>A0A6L3SVL5</accession>
<proteinExistence type="predicted"/>
<evidence type="ECO:0000313" key="1">
    <source>
        <dbReference type="EMBL" id="KAB1076924.1"/>
    </source>
</evidence>
<dbReference type="EMBL" id="VZZK01000025">
    <property type="protein sequence ID" value="KAB1076924.1"/>
    <property type="molecule type" value="Genomic_DNA"/>
</dbReference>
<dbReference type="RefSeq" id="WP_151002229.1">
    <property type="nucleotide sequence ID" value="NZ_BPQY01000280.1"/>
</dbReference>
<gene>
    <name evidence="1" type="ORF">F6X53_20940</name>
</gene>
<evidence type="ECO:0000313" key="2">
    <source>
        <dbReference type="Proteomes" id="UP000474159"/>
    </source>
</evidence>
<protein>
    <submittedName>
        <fullName evidence="1">Uncharacterized protein</fullName>
    </submittedName>
</protein>
<keyword evidence="2" id="KW-1185">Reference proteome</keyword>
<sequence length="74" mass="7850">MMPISPTGLALRPGAARIRRRAADGRLRAARCGFEGAMLALRRAALDHAESQALLSDTLRASLARLAERAGAKP</sequence>
<organism evidence="1 2">
    <name type="scientific">Methylobacterium soli</name>
    <dbReference type="NCBI Taxonomy" id="553447"/>
    <lineage>
        <taxon>Bacteria</taxon>
        <taxon>Pseudomonadati</taxon>
        <taxon>Pseudomonadota</taxon>
        <taxon>Alphaproteobacteria</taxon>
        <taxon>Hyphomicrobiales</taxon>
        <taxon>Methylobacteriaceae</taxon>
        <taxon>Methylobacterium</taxon>
    </lineage>
</organism>
<comment type="caution">
    <text evidence="1">The sequence shown here is derived from an EMBL/GenBank/DDBJ whole genome shotgun (WGS) entry which is preliminary data.</text>
</comment>